<dbReference type="InterPro" id="IPR032255">
    <property type="entry name" value="HBM"/>
</dbReference>
<evidence type="ECO:0000259" key="8">
    <source>
        <dbReference type="PROSITE" id="PS50111"/>
    </source>
</evidence>
<dbReference type="Pfam" id="PF00672">
    <property type="entry name" value="HAMP"/>
    <property type="match status" value="1"/>
</dbReference>
<dbReference type="SMART" id="SM00304">
    <property type="entry name" value="HAMP"/>
    <property type="match status" value="1"/>
</dbReference>
<dbReference type="OrthoDB" id="5430911at2"/>
<keyword evidence="7" id="KW-1133">Transmembrane helix</keyword>
<dbReference type="InterPro" id="IPR000727">
    <property type="entry name" value="T_SNARE_dom"/>
</dbReference>
<reference evidence="12 13" key="1">
    <citation type="submission" date="2019-11" db="EMBL/GenBank/DDBJ databases">
        <title>Comparative genomics of hydrocarbon-degrading Desulfosarcina strains.</title>
        <authorList>
            <person name="Watanabe M."/>
            <person name="Kojima H."/>
            <person name="Fukui M."/>
        </authorList>
    </citation>
    <scope>NUCLEOTIDE SEQUENCE [LARGE SCALE GENOMIC DNA]</scope>
    <source>
        <strain evidence="12 13">PL12</strain>
    </source>
</reference>
<evidence type="ECO:0000313" key="12">
    <source>
        <dbReference type="EMBL" id="BBO66211.1"/>
    </source>
</evidence>
<dbReference type="PROSITE" id="PS51753">
    <property type="entry name" value="HBM"/>
    <property type="match status" value="1"/>
</dbReference>
<feature type="compositionally biased region" description="Polar residues" evidence="6">
    <location>
        <begin position="395"/>
        <end position="413"/>
    </location>
</feature>
<dbReference type="GO" id="GO:0005886">
    <property type="term" value="C:plasma membrane"/>
    <property type="evidence" value="ECO:0007669"/>
    <property type="project" value="UniProtKB-SubCell"/>
</dbReference>
<dbReference type="CDD" id="cd06225">
    <property type="entry name" value="HAMP"/>
    <property type="match status" value="1"/>
</dbReference>
<evidence type="ECO:0000313" key="13">
    <source>
        <dbReference type="Proteomes" id="UP000427906"/>
    </source>
</evidence>
<keyword evidence="13" id="KW-1185">Reference proteome</keyword>
<dbReference type="Pfam" id="PF00015">
    <property type="entry name" value="MCPsignal"/>
    <property type="match status" value="1"/>
</dbReference>
<dbReference type="AlphaFoldDB" id="A0A5K7YHL6"/>
<dbReference type="PANTHER" id="PTHR32089:SF112">
    <property type="entry name" value="LYSOZYME-LIKE PROTEIN-RELATED"/>
    <property type="match status" value="1"/>
</dbReference>
<dbReference type="InterPro" id="IPR004089">
    <property type="entry name" value="MCPsignal_dom"/>
</dbReference>
<sequence length="666" mass="71632">MGFQKMKKLTIGMKIGGGFALVLSLLVISSLVSWRGIDHMLQGFVSYRGLARDTNLSGRLQANMLMVRMNVKDFIITGSDEDVQQYHHYLEKMNTFLEDAQKEIRDPERAEKIAFISKVVGEYEQGFDKVVGYNQERNRMVNDVLNVIGPQNEKDLTRVMTSAEHDGDAQVAFQAGMALRKLLLGRLYGVKFLDTNAKADADRALAELEGADENMKALDTLIENPKRRALLKKIEAADERYRATFKQLNALIVARNEIITGTLDRIGPEIAKAVEDVKLSVKAEQDELGPRLQAASRRLVTIVLVVSLIALAAGAVITVLITRAITVPVSRAVIFAENMAKGDLRQTVAINRRDEIGTLARALNNMALNLRKMFKEVSGGVETLSSSSTELSAISQQMASSAEQTSGKSNQVAAASEQMSANMNSVAAASEQASANVQMVAAASEQMSATINEIAGNTEKGRMITGNAVSQAKNVSARVAELGKAAVDVGKVTETINDISEQTNLLALNATIEAARAGEAGKGFAVVANEIKELAKQTAEATQDIRLKIEGIQGSTEGTVAEINQIETVINDINEIVATIATAVEEQSTSTQEIASNVSQAAQGIQDVNENVAESSTVSAGIATDVLEVNQAAGEMADGSIQVNTSARELSRLSESLQQMVDQFKI</sequence>
<accession>A0A5K7YHL6</accession>
<dbReference type="SMART" id="SM00283">
    <property type="entry name" value="MA"/>
    <property type="match status" value="1"/>
</dbReference>
<dbReference type="PROSITE" id="PS50885">
    <property type="entry name" value="HAMP"/>
    <property type="match status" value="1"/>
</dbReference>
<dbReference type="Proteomes" id="UP000427906">
    <property type="component" value="Chromosome"/>
</dbReference>
<keyword evidence="3 5" id="KW-0807">Transducer</keyword>
<dbReference type="InterPro" id="IPR003660">
    <property type="entry name" value="HAMP_dom"/>
</dbReference>
<dbReference type="Gene3D" id="1.20.1440.210">
    <property type="match status" value="1"/>
</dbReference>
<dbReference type="KEGG" id="dalk:DSCA_01410"/>
<dbReference type="GO" id="GO:0006935">
    <property type="term" value="P:chemotaxis"/>
    <property type="evidence" value="ECO:0007669"/>
    <property type="project" value="InterPro"/>
</dbReference>
<evidence type="ECO:0000256" key="6">
    <source>
        <dbReference type="SAM" id="MobiDB-lite"/>
    </source>
</evidence>
<dbReference type="GO" id="GO:0007165">
    <property type="term" value="P:signal transduction"/>
    <property type="evidence" value="ECO:0007669"/>
    <property type="project" value="UniProtKB-KW"/>
</dbReference>
<protein>
    <submittedName>
        <fullName evidence="12">Methyl-accepting chemotaxis protein</fullName>
    </submittedName>
</protein>
<feature type="region of interest" description="Disordered" evidence="6">
    <location>
        <begin position="395"/>
        <end position="416"/>
    </location>
</feature>
<evidence type="ECO:0000256" key="5">
    <source>
        <dbReference type="PROSITE-ProRule" id="PRU00284"/>
    </source>
</evidence>
<evidence type="ECO:0000256" key="3">
    <source>
        <dbReference type="ARBA" id="ARBA00023224"/>
    </source>
</evidence>
<keyword evidence="2" id="KW-1003">Cell membrane</keyword>
<dbReference type="PANTHER" id="PTHR32089">
    <property type="entry name" value="METHYL-ACCEPTING CHEMOTAXIS PROTEIN MCPB"/>
    <property type="match status" value="1"/>
</dbReference>
<evidence type="ECO:0000256" key="4">
    <source>
        <dbReference type="ARBA" id="ARBA00029447"/>
    </source>
</evidence>
<evidence type="ECO:0000259" key="11">
    <source>
        <dbReference type="PROSITE" id="PS51753"/>
    </source>
</evidence>
<dbReference type="SMART" id="SM01358">
    <property type="entry name" value="HBM"/>
    <property type="match status" value="1"/>
</dbReference>
<feature type="domain" description="HAMP" evidence="10">
    <location>
        <begin position="323"/>
        <end position="375"/>
    </location>
</feature>
<feature type="domain" description="Methyl-accepting transducer" evidence="8">
    <location>
        <begin position="394"/>
        <end position="630"/>
    </location>
</feature>
<evidence type="ECO:0000256" key="2">
    <source>
        <dbReference type="ARBA" id="ARBA00022519"/>
    </source>
</evidence>
<dbReference type="InterPro" id="IPR004090">
    <property type="entry name" value="Chemotax_Me-accpt_rcpt"/>
</dbReference>
<dbReference type="EMBL" id="AP021874">
    <property type="protein sequence ID" value="BBO66211.1"/>
    <property type="molecule type" value="Genomic_DNA"/>
</dbReference>
<comment type="similarity">
    <text evidence="4">Belongs to the methyl-accepting chemotaxis (MCP) protein family.</text>
</comment>
<dbReference type="SUPFAM" id="SSF58104">
    <property type="entry name" value="Methyl-accepting chemotaxis protein (MCP) signaling domain"/>
    <property type="match status" value="1"/>
</dbReference>
<comment type="subcellular location">
    <subcellularLocation>
        <location evidence="1">Cell inner membrane</location>
        <topology evidence="1">Multi-pass membrane protein</topology>
    </subcellularLocation>
</comment>
<feature type="transmembrane region" description="Helical" evidence="7">
    <location>
        <begin position="299"/>
        <end position="321"/>
    </location>
</feature>
<evidence type="ECO:0000256" key="1">
    <source>
        <dbReference type="ARBA" id="ARBA00004429"/>
    </source>
</evidence>
<dbReference type="PRINTS" id="PR00260">
    <property type="entry name" value="CHEMTRNSDUCR"/>
</dbReference>
<dbReference type="Gene3D" id="1.10.287.950">
    <property type="entry name" value="Methyl-accepting chemotaxis protein"/>
    <property type="match status" value="1"/>
</dbReference>
<organism evidence="12 13">
    <name type="scientific">Desulfosarcina alkanivorans</name>
    <dbReference type="NCBI Taxonomy" id="571177"/>
    <lineage>
        <taxon>Bacteria</taxon>
        <taxon>Pseudomonadati</taxon>
        <taxon>Thermodesulfobacteriota</taxon>
        <taxon>Desulfobacteria</taxon>
        <taxon>Desulfobacterales</taxon>
        <taxon>Desulfosarcinaceae</taxon>
        <taxon>Desulfosarcina</taxon>
    </lineage>
</organism>
<evidence type="ECO:0000259" key="9">
    <source>
        <dbReference type="PROSITE" id="PS50192"/>
    </source>
</evidence>
<keyword evidence="7" id="KW-0472">Membrane</keyword>
<evidence type="ECO:0000256" key="7">
    <source>
        <dbReference type="SAM" id="Phobius"/>
    </source>
</evidence>
<name>A0A5K7YHL6_9BACT</name>
<dbReference type="GO" id="GO:0004888">
    <property type="term" value="F:transmembrane signaling receptor activity"/>
    <property type="evidence" value="ECO:0007669"/>
    <property type="project" value="InterPro"/>
</dbReference>
<keyword evidence="7" id="KW-0812">Transmembrane</keyword>
<gene>
    <name evidence="12" type="ORF">DSCA_01410</name>
</gene>
<evidence type="ECO:0000259" key="10">
    <source>
        <dbReference type="PROSITE" id="PS50885"/>
    </source>
</evidence>
<feature type="domain" description="T-SNARE coiled-coil homology" evidence="9">
    <location>
        <begin position="553"/>
        <end position="615"/>
    </location>
</feature>
<proteinExistence type="inferred from homology"/>
<keyword evidence="2" id="KW-0997">Cell inner membrane</keyword>
<dbReference type="PROSITE" id="PS50192">
    <property type="entry name" value="T_SNARE"/>
    <property type="match status" value="1"/>
</dbReference>
<dbReference type="PROSITE" id="PS50111">
    <property type="entry name" value="CHEMOTAXIS_TRANSDUC_2"/>
    <property type="match status" value="1"/>
</dbReference>
<feature type="domain" description="HBM" evidence="11">
    <location>
        <begin position="49"/>
        <end position="289"/>
    </location>
</feature>